<evidence type="ECO:0000256" key="1">
    <source>
        <dbReference type="ARBA" id="ARBA00001946"/>
    </source>
</evidence>
<evidence type="ECO:0000313" key="16">
    <source>
        <dbReference type="EMBL" id="SHK67515.1"/>
    </source>
</evidence>
<dbReference type="Pfam" id="PF01326">
    <property type="entry name" value="PPDK_N"/>
    <property type="match status" value="1"/>
</dbReference>
<evidence type="ECO:0000256" key="9">
    <source>
        <dbReference type="ARBA" id="ARBA00022741"/>
    </source>
</evidence>
<sequence length="854" mass="98972">MAAFEKICSGITGLDHALDHIRMGDNVVWRVTELEEFAFVVKPFARQAIADGRQLIYIRFAEHAPFLEPQEGLQIYQLHPQEGFEEFTVKVREIITRAGRDAFYVFDCLSELQEAWSTDLMMGNFFCVTCPYLFILDTVAYFPVKRGMHSFDALNRIRQTTQLLLDVYRSSDAFYIQPLKVWNRYCGTMFQPHQYEPDSEEFQPLLDGLSLSRFYAAVDEKESEEDQNLDHWDRYFSLIKLKFAHGELERQEYRKICSIMMTRNGEMARLIEEHFSPRDYFLVRNRMIGTGMIGGKACGMLLARKMVHRHLPELAGKLEPHDSYYVGSDVFYTYIVANDCWKLRVEQRKERDEFQVSAEFGKRLREGEFPANIREQFRRMLDYFGQSPIIVRSSSLLEDGFGNAFAGKYESVFCVNAGEMEDRLEKFEEAVKTVYASTMDPSALEYRRNRNLLECDEQMALLVQRVSGSRYDSFLMPAAAGVGYSYNAYKWLRDMDPEAGMLRLVLGLGTRAVDRTTGDYPRIVSLDRPHAQLWPTVAARHRYSQHQVDVLDMEKNELCTIPLEQAIAQAPVWQKRMLLSHDTEAEERLWQQGNRREVLFGDCQGLVDKAEFLDMMRRILAMLQEQYQYPVDIEFAINVAQDGNFVVNLLQCRPLQVDSEKSVEMPEKKEGRVLFELTDTAMGQSRKEKVDLVVLVDPQKYYDFPYARKYEPVNIIGKINQRYGGQGKNMMLIVPGRIGTSSPELGIPVVYADISRFRAVCEVSYSAAGYMPELSYGSHMFQDLVEAHIFYGAIFEDERTKEYHPQMLASYKMEEYLDGMIEVYDVSETGTILYFDMMKGRALCQTEMEDGFHL</sequence>
<evidence type="ECO:0000256" key="3">
    <source>
        <dbReference type="ARBA" id="ARBA00004742"/>
    </source>
</evidence>
<dbReference type="InterPro" id="IPR013815">
    <property type="entry name" value="ATP_grasp_subdomain_1"/>
</dbReference>
<evidence type="ECO:0000256" key="2">
    <source>
        <dbReference type="ARBA" id="ARBA00002988"/>
    </source>
</evidence>
<accession>A0A1M6UE51</accession>
<evidence type="ECO:0000256" key="5">
    <source>
        <dbReference type="ARBA" id="ARBA00011996"/>
    </source>
</evidence>
<evidence type="ECO:0000313" key="17">
    <source>
        <dbReference type="Proteomes" id="UP000184301"/>
    </source>
</evidence>
<dbReference type="GO" id="GO:0008986">
    <property type="term" value="F:pyruvate, water dikinase activity"/>
    <property type="evidence" value="ECO:0007669"/>
    <property type="project" value="UniProtKB-EC"/>
</dbReference>
<dbReference type="EC" id="2.7.9.2" evidence="5"/>
<evidence type="ECO:0000259" key="15">
    <source>
        <dbReference type="Pfam" id="PF01326"/>
    </source>
</evidence>
<gene>
    <name evidence="16" type="ORF">SAMN02745243_03481</name>
</gene>
<dbReference type="GO" id="GO:0005524">
    <property type="term" value="F:ATP binding"/>
    <property type="evidence" value="ECO:0007669"/>
    <property type="project" value="UniProtKB-KW"/>
</dbReference>
<comment type="function">
    <text evidence="2">Catalyzes the phosphorylation of pyruvate to phosphoenolpyruvate.</text>
</comment>
<keyword evidence="9" id="KW-0547">Nucleotide-binding</keyword>
<keyword evidence="17" id="KW-1185">Reference proteome</keyword>
<evidence type="ECO:0000256" key="6">
    <source>
        <dbReference type="ARBA" id="ARBA00021623"/>
    </source>
</evidence>
<evidence type="ECO:0000256" key="10">
    <source>
        <dbReference type="ARBA" id="ARBA00022777"/>
    </source>
</evidence>
<dbReference type="PANTHER" id="PTHR43030:SF1">
    <property type="entry name" value="PHOSPHOENOLPYRUVATE SYNTHASE"/>
    <property type="match status" value="1"/>
</dbReference>
<dbReference type="Proteomes" id="UP000184301">
    <property type="component" value="Unassembled WGS sequence"/>
</dbReference>
<dbReference type="SUPFAM" id="SSF56059">
    <property type="entry name" value="Glutathione synthetase ATP-binding domain-like"/>
    <property type="match status" value="1"/>
</dbReference>
<keyword evidence="10 16" id="KW-0418">Kinase</keyword>
<evidence type="ECO:0000256" key="4">
    <source>
        <dbReference type="ARBA" id="ARBA00007837"/>
    </source>
</evidence>
<dbReference type="PANTHER" id="PTHR43030">
    <property type="entry name" value="PHOSPHOENOLPYRUVATE SYNTHASE"/>
    <property type="match status" value="1"/>
</dbReference>
<dbReference type="OrthoDB" id="9812167at2"/>
<keyword evidence="16" id="KW-0670">Pyruvate</keyword>
<evidence type="ECO:0000256" key="8">
    <source>
        <dbReference type="ARBA" id="ARBA00022723"/>
    </source>
</evidence>
<feature type="domain" description="Pyruvate phosphate dikinase AMP/ATP-binding" evidence="15">
    <location>
        <begin position="292"/>
        <end position="668"/>
    </location>
</feature>
<organism evidence="16 17">
    <name type="scientific">Hespellia stercorisuis DSM 15480</name>
    <dbReference type="NCBI Taxonomy" id="1121950"/>
    <lineage>
        <taxon>Bacteria</taxon>
        <taxon>Bacillati</taxon>
        <taxon>Bacillota</taxon>
        <taxon>Clostridia</taxon>
        <taxon>Lachnospirales</taxon>
        <taxon>Lachnospiraceae</taxon>
        <taxon>Hespellia</taxon>
    </lineage>
</organism>
<dbReference type="GO" id="GO:0046872">
    <property type="term" value="F:metal ion binding"/>
    <property type="evidence" value="ECO:0007669"/>
    <property type="project" value="UniProtKB-KW"/>
</dbReference>
<dbReference type="InterPro" id="IPR006319">
    <property type="entry name" value="PEP_synth"/>
</dbReference>
<keyword evidence="7" id="KW-0808">Transferase</keyword>
<keyword evidence="11" id="KW-0067">ATP-binding</keyword>
<evidence type="ECO:0000256" key="13">
    <source>
        <dbReference type="ARBA" id="ARBA00033470"/>
    </source>
</evidence>
<comment type="similarity">
    <text evidence="4">Belongs to the PEP-utilizing enzyme family.</text>
</comment>
<evidence type="ECO:0000256" key="14">
    <source>
        <dbReference type="ARBA" id="ARBA00047700"/>
    </source>
</evidence>
<evidence type="ECO:0000256" key="11">
    <source>
        <dbReference type="ARBA" id="ARBA00022840"/>
    </source>
</evidence>
<dbReference type="AlphaFoldDB" id="A0A1M6UE51"/>
<dbReference type="InterPro" id="IPR002192">
    <property type="entry name" value="PPDK_AMP/ATP-bd"/>
</dbReference>
<evidence type="ECO:0000256" key="12">
    <source>
        <dbReference type="ARBA" id="ARBA00022842"/>
    </source>
</evidence>
<name>A0A1M6UE51_9FIRM</name>
<protein>
    <recommendedName>
        <fullName evidence="6">Phosphoenolpyruvate synthase</fullName>
        <ecNumber evidence="5">2.7.9.2</ecNumber>
    </recommendedName>
    <alternativeName>
        <fullName evidence="13">Pyruvate, water dikinase</fullName>
    </alternativeName>
</protein>
<evidence type="ECO:0000256" key="7">
    <source>
        <dbReference type="ARBA" id="ARBA00022679"/>
    </source>
</evidence>
<keyword evidence="12" id="KW-0460">Magnesium</keyword>
<dbReference type="STRING" id="1121950.SAMN02745243_03481"/>
<comment type="catalytic activity">
    <reaction evidence="14">
        <text>pyruvate + ATP + H2O = phosphoenolpyruvate + AMP + phosphate + 2 H(+)</text>
        <dbReference type="Rhea" id="RHEA:11364"/>
        <dbReference type="ChEBI" id="CHEBI:15361"/>
        <dbReference type="ChEBI" id="CHEBI:15377"/>
        <dbReference type="ChEBI" id="CHEBI:15378"/>
        <dbReference type="ChEBI" id="CHEBI:30616"/>
        <dbReference type="ChEBI" id="CHEBI:43474"/>
        <dbReference type="ChEBI" id="CHEBI:58702"/>
        <dbReference type="ChEBI" id="CHEBI:456215"/>
        <dbReference type="EC" id="2.7.9.2"/>
    </reaction>
</comment>
<dbReference type="Gene3D" id="3.30.1490.20">
    <property type="entry name" value="ATP-grasp fold, A domain"/>
    <property type="match status" value="1"/>
</dbReference>
<dbReference type="EMBL" id="FQZY01000071">
    <property type="protein sequence ID" value="SHK67515.1"/>
    <property type="molecule type" value="Genomic_DNA"/>
</dbReference>
<proteinExistence type="inferred from homology"/>
<comment type="cofactor">
    <cofactor evidence="1">
        <name>Mg(2+)</name>
        <dbReference type="ChEBI" id="CHEBI:18420"/>
    </cofactor>
</comment>
<comment type="pathway">
    <text evidence="3">Carbohydrate biosynthesis; gluconeogenesis.</text>
</comment>
<keyword evidence="8" id="KW-0479">Metal-binding</keyword>
<dbReference type="RefSeq" id="WP_073112798.1">
    <property type="nucleotide sequence ID" value="NZ_FQZY01000071.1"/>
</dbReference>
<reference evidence="16 17" key="1">
    <citation type="submission" date="2016-11" db="EMBL/GenBank/DDBJ databases">
        <authorList>
            <person name="Jaros S."/>
            <person name="Januszkiewicz K."/>
            <person name="Wedrychowicz H."/>
        </authorList>
    </citation>
    <scope>NUCLEOTIDE SEQUENCE [LARGE SCALE GENOMIC DNA]</scope>
    <source>
        <strain evidence="16 17">DSM 15480</strain>
    </source>
</reference>